<comment type="caution">
    <text evidence="2">The sequence shown here is derived from an EMBL/GenBank/DDBJ whole genome shotgun (WGS) entry which is preliminary data.</text>
</comment>
<evidence type="ECO:0000256" key="1">
    <source>
        <dbReference type="SAM" id="Phobius"/>
    </source>
</evidence>
<evidence type="ECO:0000313" key="5">
    <source>
        <dbReference type="Proteomes" id="UP000180280"/>
    </source>
</evidence>
<accession>A0A1S1X2Q8</accession>
<dbReference type="InterPro" id="IPR045584">
    <property type="entry name" value="Pilin-like"/>
</dbReference>
<organism evidence="2 4">
    <name type="scientific">Chromobacterium sphagni</name>
    <dbReference type="NCBI Taxonomy" id="1903179"/>
    <lineage>
        <taxon>Bacteria</taxon>
        <taxon>Pseudomonadati</taxon>
        <taxon>Pseudomonadota</taxon>
        <taxon>Betaproteobacteria</taxon>
        <taxon>Neisseriales</taxon>
        <taxon>Chromobacteriaceae</taxon>
        <taxon>Chromobacterium</taxon>
    </lineage>
</organism>
<dbReference type="STRING" id="1903179.BI347_09805"/>
<dbReference type="EMBL" id="MKCS01000001">
    <property type="protein sequence ID" value="OHX13772.1"/>
    <property type="molecule type" value="Genomic_DNA"/>
</dbReference>
<dbReference type="Proteomes" id="UP000180088">
    <property type="component" value="Unassembled WGS sequence"/>
</dbReference>
<dbReference type="InterPro" id="IPR031982">
    <property type="entry name" value="PilE-like"/>
</dbReference>
<evidence type="ECO:0000313" key="3">
    <source>
        <dbReference type="EMBL" id="OHX18148.1"/>
    </source>
</evidence>
<dbReference type="Proteomes" id="UP000180280">
    <property type="component" value="Unassembled WGS sequence"/>
</dbReference>
<evidence type="ECO:0000313" key="4">
    <source>
        <dbReference type="Proteomes" id="UP000180088"/>
    </source>
</evidence>
<protein>
    <recommendedName>
        <fullName evidence="6">Pilus assembly protein</fullName>
    </recommendedName>
</protein>
<dbReference type="SUPFAM" id="SSF54523">
    <property type="entry name" value="Pili subunits"/>
    <property type="match status" value="1"/>
</dbReference>
<dbReference type="RefSeq" id="WP_071114361.1">
    <property type="nucleotide sequence ID" value="NZ_MKCS01000001.1"/>
</dbReference>
<dbReference type="AlphaFoldDB" id="A0A1S1X2Q8"/>
<evidence type="ECO:0008006" key="6">
    <source>
        <dbReference type="Google" id="ProtNLM"/>
    </source>
</evidence>
<dbReference type="InterPro" id="IPR012902">
    <property type="entry name" value="N_methyl_site"/>
</dbReference>
<dbReference type="EMBL" id="MKCT01000061">
    <property type="protein sequence ID" value="OHX18148.1"/>
    <property type="molecule type" value="Genomic_DNA"/>
</dbReference>
<name>A0A1S1X2Q8_9NEIS</name>
<dbReference type="OrthoDB" id="8594371at2"/>
<proteinExistence type="predicted"/>
<dbReference type="GO" id="GO:0043683">
    <property type="term" value="P:type IV pilus assembly"/>
    <property type="evidence" value="ECO:0007669"/>
    <property type="project" value="InterPro"/>
</dbReference>
<gene>
    <name evidence="3" type="ORF">BI344_11525</name>
    <name evidence="2" type="ORF">BI347_09805</name>
</gene>
<sequence length="148" mass="16008">MTPPAHPLSPAPPPRGFSLLELLIALAVAALIVGFAVPGYQGYMQRSRRSDALDALYQLQQAQLRYRGFHPAYAKDLAELKTPFGGGSRQGYYQLSTGSAGDPASSYFVQATVREGGAQAGDSECRQITLTQRQHTVSLTPLPCWGKR</sequence>
<reference evidence="4 5" key="1">
    <citation type="submission" date="2016-09" db="EMBL/GenBank/DDBJ databases">
        <title>Chromobacterium muskegensis sp. nov., an insecticidal bacterium isolated from Sphagnum bogs.</title>
        <authorList>
            <person name="Sparks M.E."/>
            <person name="Blackburn M.B."/>
            <person name="Gundersen-Rindal D.E."/>
            <person name="Mitchell A."/>
            <person name="Farrar R."/>
            <person name="Kuhar D."/>
        </authorList>
    </citation>
    <scope>NUCLEOTIDE SEQUENCE [LARGE SCALE GENOMIC DNA]</scope>
    <source>
        <strain evidence="3 5">14B-1</strain>
        <strain evidence="2 4">37-2</strain>
    </source>
</reference>
<dbReference type="PROSITE" id="PS00409">
    <property type="entry name" value="PROKAR_NTER_METHYL"/>
    <property type="match status" value="1"/>
</dbReference>
<keyword evidence="5" id="KW-1185">Reference proteome</keyword>
<evidence type="ECO:0000313" key="2">
    <source>
        <dbReference type="EMBL" id="OHX13772.1"/>
    </source>
</evidence>
<feature type="transmembrane region" description="Helical" evidence="1">
    <location>
        <begin position="20"/>
        <end position="40"/>
    </location>
</feature>
<dbReference type="Pfam" id="PF07963">
    <property type="entry name" value="N_methyl"/>
    <property type="match status" value="1"/>
</dbReference>
<keyword evidence="1" id="KW-0472">Membrane</keyword>
<keyword evidence="1" id="KW-0812">Transmembrane</keyword>
<keyword evidence="1" id="KW-1133">Transmembrane helix</keyword>
<dbReference type="Pfam" id="PF16732">
    <property type="entry name" value="ComP_DUS"/>
    <property type="match status" value="1"/>
</dbReference>
<dbReference type="NCBIfam" id="TIGR02532">
    <property type="entry name" value="IV_pilin_GFxxxE"/>
    <property type="match status" value="1"/>
</dbReference>
<dbReference type="Gene3D" id="3.30.700.10">
    <property type="entry name" value="Glycoprotein, Type 4 Pilin"/>
    <property type="match status" value="1"/>
</dbReference>